<dbReference type="InterPro" id="IPR029044">
    <property type="entry name" value="Nucleotide-diphossugar_trans"/>
</dbReference>
<feature type="binding site" evidence="8">
    <location>
        <position position="103"/>
    </location>
    <ligand>
        <name>Mg(2+)</name>
        <dbReference type="ChEBI" id="CHEBI:18420"/>
    </ligand>
</feature>
<keyword evidence="7 8" id="KW-0501">Molybdenum cofactor biosynthesis</keyword>
<keyword evidence="6 8" id="KW-0342">GTP-binding</keyword>
<keyword evidence="5 8" id="KW-0460">Magnesium</keyword>
<evidence type="ECO:0000256" key="4">
    <source>
        <dbReference type="ARBA" id="ARBA00022741"/>
    </source>
</evidence>
<evidence type="ECO:0000256" key="3">
    <source>
        <dbReference type="ARBA" id="ARBA00022723"/>
    </source>
</evidence>
<evidence type="ECO:0000256" key="1">
    <source>
        <dbReference type="ARBA" id="ARBA00022490"/>
    </source>
</evidence>
<reference evidence="10 11" key="1">
    <citation type="submission" date="2022-06" db="EMBL/GenBank/DDBJ databases">
        <title>Rhizosaccharibacter gen. nov. sp. nov. KSS12, endophytic bacteria isolated from sugarcane.</title>
        <authorList>
            <person name="Pitiwittayakul N."/>
        </authorList>
    </citation>
    <scope>NUCLEOTIDE SEQUENCE [LARGE SCALE GENOMIC DNA]</scope>
    <source>
        <strain evidence="10 11">KSS12</strain>
    </source>
</reference>
<keyword evidence="1 8" id="KW-0963">Cytoplasm</keyword>
<dbReference type="RefSeq" id="WP_422919584.1">
    <property type="nucleotide sequence ID" value="NZ_JAMZEJ010000004.1"/>
</dbReference>
<comment type="domain">
    <text evidence="8">The N-terminal domain determines nucleotide recognition and specific binding, while the C-terminal domain determines the specific binding to the target protein.</text>
</comment>
<feature type="binding site" evidence="8">
    <location>
        <begin position="12"/>
        <end position="14"/>
    </location>
    <ligand>
        <name>GTP</name>
        <dbReference type="ChEBI" id="CHEBI:37565"/>
    </ligand>
</feature>
<proteinExistence type="inferred from homology"/>
<protein>
    <recommendedName>
        <fullName evidence="8">Molybdenum cofactor guanylyltransferase</fullName>
        <shortName evidence="8">MoCo guanylyltransferase</shortName>
        <ecNumber evidence="8">2.7.7.77</ecNumber>
    </recommendedName>
    <alternativeName>
        <fullName evidence="8">GTP:molybdopterin guanylyltransferase</fullName>
    </alternativeName>
    <alternativeName>
        <fullName evidence="8">Mo-MPT guanylyltransferase</fullName>
    </alternativeName>
    <alternativeName>
        <fullName evidence="8">Molybdopterin guanylyltransferase</fullName>
    </alternativeName>
    <alternativeName>
        <fullName evidence="8">Molybdopterin-guanine dinucleotide synthase</fullName>
        <shortName evidence="8">MGD synthase</shortName>
    </alternativeName>
</protein>
<organism evidence="10 11">
    <name type="scientific">Rhizosaccharibacter radicis</name>
    <dbReference type="NCBI Taxonomy" id="2782605"/>
    <lineage>
        <taxon>Bacteria</taxon>
        <taxon>Pseudomonadati</taxon>
        <taxon>Pseudomonadota</taxon>
        <taxon>Alphaproteobacteria</taxon>
        <taxon>Acetobacterales</taxon>
        <taxon>Acetobacteraceae</taxon>
        <taxon>Rhizosaccharibacter</taxon>
    </lineage>
</organism>
<comment type="subunit">
    <text evidence="8">Monomer.</text>
</comment>
<comment type="similarity">
    <text evidence="8">Belongs to the MobA family.</text>
</comment>
<dbReference type="InterPro" id="IPR013482">
    <property type="entry name" value="Molybde_CF_guanTrfase"/>
</dbReference>
<evidence type="ECO:0000256" key="6">
    <source>
        <dbReference type="ARBA" id="ARBA00023134"/>
    </source>
</evidence>
<evidence type="ECO:0000256" key="2">
    <source>
        <dbReference type="ARBA" id="ARBA00022679"/>
    </source>
</evidence>
<dbReference type="SUPFAM" id="SSF53448">
    <property type="entry name" value="Nucleotide-diphospho-sugar transferases"/>
    <property type="match status" value="1"/>
</dbReference>
<keyword evidence="2 8" id="KW-0808">Transferase</keyword>
<feature type="binding site" evidence="8">
    <location>
        <position position="71"/>
    </location>
    <ligand>
        <name>GTP</name>
        <dbReference type="ChEBI" id="CHEBI:37565"/>
    </ligand>
</feature>
<comment type="subcellular location">
    <subcellularLocation>
        <location evidence="8">Cytoplasm</location>
    </subcellularLocation>
</comment>
<keyword evidence="11" id="KW-1185">Reference proteome</keyword>
<dbReference type="InterPro" id="IPR025877">
    <property type="entry name" value="MobA-like_NTP_Trfase"/>
</dbReference>
<evidence type="ECO:0000259" key="9">
    <source>
        <dbReference type="Pfam" id="PF12804"/>
    </source>
</evidence>
<evidence type="ECO:0000256" key="8">
    <source>
        <dbReference type="HAMAP-Rule" id="MF_00316"/>
    </source>
</evidence>
<dbReference type="CDD" id="cd02503">
    <property type="entry name" value="MobA"/>
    <property type="match status" value="1"/>
</dbReference>
<dbReference type="Pfam" id="PF12804">
    <property type="entry name" value="NTP_transf_3"/>
    <property type="match status" value="1"/>
</dbReference>
<feature type="binding site" evidence="8">
    <location>
        <position position="25"/>
    </location>
    <ligand>
        <name>GTP</name>
        <dbReference type="ChEBI" id="CHEBI:37565"/>
    </ligand>
</feature>
<comment type="caution">
    <text evidence="10">The sequence shown here is derived from an EMBL/GenBank/DDBJ whole genome shotgun (WGS) entry which is preliminary data.</text>
</comment>
<comment type="function">
    <text evidence="8">Transfers a GMP moiety from GTP to Mo-molybdopterin (Mo-MPT) cofactor (Moco or molybdenum cofactor) to form Mo-molybdopterin guanine dinucleotide (Mo-MGD) cofactor.</text>
</comment>
<feature type="binding site" evidence="8">
    <location>
        <position position="103"/>
    </location>
    <ligand>
        <name>GTP</name>
        <dbReference type="ChEBI" id="CHEBI:37565"/>
    </ligand>
</feature>
<comment type="catalytic activity">
    <reaction evidence="8">
        <text>Mo-molybdopterin + GTP + H(+) = Mo-molybdopterin guanine dinucleotide + diphosphate</text>
        <dbReference type="Rhea" id="RHEA:34243"/>
        <dbReference type="ChEBI" id="CHEBI:15378"/>
        <dbReference type="ChEBI" id="CHEBI:33019"/>
        <dbReference type="ChEBI" id="CHEBI:37565"/>
        <dbReference type="ChEBI" id="CHEBI:71302"/>
        <dbReference type="ChEBI" id="CHEBI:71310"/>
        <dbReference type="EC" id="2.7.7.77"/>
    </reaction>
</comment>
<dbReference type="Gene3D" id="3.90.550.10">
    <property type="entry name" value="Spore Coat Polysaccharide Biosynthesis Protein SpsA, Chain A"/>
    <property type="match status" value="1"/>
</dbReference>
<dbReference type="EC" id="2.7.7.77" evidence="8"/>
<evidence type="ECO:0000256" key="5">
    <source>
        <dbReference type="ARBA" id="ARBA00022842"/>
    </source>
</evidence>
<evidence type="ECO:0000313" key="10">
    <source>
        <dbReference type="EMBL" id="MCQ8240855.1"/>
    </source>
</evidence>
<accession>A0ABT1VZQ6</accession>
<sequence>MTDPRTVGVLVLAGGEARRLGGVDKPLVRLDDRTILSHLLGRLPPDISRRALSANGDAGRFRAFGLPVLADRVPGLGPLAGLREGLEWAAGQELRWLLTVPGDTPFIPRDLWQRLDPGPSVACSAGRRHHLVALWPVAAQAALARHLAALSGLGRSAWGIQPFARSLGAREVWFSCEPEDPFLNVNTPEDLDRARRSAAALR</sequence>
<name>A0ABT1VZQ6_9PROT</name>
<evidence type="ECO:0000256" key="7">
    <source>
        <dbReference type="ARBA" id="ARBA00023150"/>
    </source>
</evidence>
<dbReference type="HAMAP" id="MF_00316">
    <property type="entry name" value="MobA"/>
    <property type="match status" value="1"/>
</dbReference>
<dbReference type="PANTHER" id="PTHR19136">
    <property type="entry name" value="MOLYBDENUM COFACTOR GUANYLYLTRANSFERASE"/>
    <property type="match status" value="1"/>
</dbReference>
<dbReference type="EMBL" id="JAMZEJ010000004">
    <property type="protein sequence ID" value="MCQ8240855.1"/>
    <property type="molecule type" value="Genomic_DNA"/>
</dbReference>
<comment type="cofactor">
    <cofactor evidence="8">
        <name>Mg(2+)</name>
        <dbReference type="ChEBI" id="CHEBI:18420"/>
    </cofactor>
</comment>
<feature type="domain" description="MobA-like NTP transferase" evidence="9">
    <location>
        <begin position="9"/>
        <end position="148"/>
    </location>
</feature>
<keyword evidence="4 8" id="KW-0547">Nucleotide-binding</keyword>
<dbReference type="PANTHER" id="PTHR19136:SF81">
    <property type="entry name" value="MOLYBDENUM COFACTOR GUANYLYLTRANSFERASE"/>
    <property type="match status" value="1"/>
</dbReference>
<comment type="caution">
    <text evidence="8">Lacks conserved residue(s) required for the propagation of feature annotation.</text>
</comment>
<dbReference type="Proteomes" id="UP001524547">
    <property type="component" value="Unassembled WGS sequence"/>
</dbReference>
<gene>
    <name evidence="8" type="primary">mobA</name>
    <name evidence="10" type="ORF">NFI88_08405</name>
</gene>
<evidence type="ECO:0000313" key="11">
    <source>
        <dbReference type="Proteomes" id="UP001524547"/>
    </source>
</evidence>
<keyword evidence="3 8" id="KW-0479">Metal-binding</keyword>
<dbReference type="GO" id="GO:0016740">
    <property type="term" value="F:transferase activity"/>
    <property type="evidence" value="ECO:0007669"/>
    <property type="project" value="UniProtKB-KW"/>
</dbReference>